<name>A0A9W7LA36_9STRA</name>
<dbReference type="Proteomes" id="UP001165065">
    <property type="component" value="Unassembled WGS sequence"/>
</dbReference>
<dbReference type="OrthoDB" id="190071at2759"/>
<dbReference type="AlphaFoldDB" id="A0A9W7LA36"/>
<reference evidence="3" key="1">
    <citation type="journal article" date="2023" name="Commun. Biol.">
        <title>Genome analysis of Parmales, the sister group of diatoms, reveals the evolutionary specialization of diatoms from phago-mixotrophs to photoautotrophs.</title>
        <authorList>
            <person name="Ban H."/>
            <person name="Sato S."/>
            <person name="Yoshikawa S."/>
            <person name="Yamada K."/>
            <person name="Nakamura Y."/>
            <person name="Ichinomiya M."/>
            <person name="Sato N."/>
            <person name="Blanc-Mathieu R."/>
            <person name="Endo H."/>
            <person name="Kuwata A."/>
            <person name="Ogata H."/>
        </authorList>
    </citation>
    <scope>NUCLEOTIDE SEQUENCE [LARGE SCALE GENOMIC DNA]</scope>
</reference>
<proteinExistence type="predicted"/>
<evidence type="ECO:0000313" key="2">
    <source>
        <dbReference type="EMBL" id="GMI41037.1"/>
    </source>
</evidence>
<accession>A0A9W7LA36</accession>
<keyword evidence="1" id="KW-0175">Coiled coil</keyword>
<protein>
    <submittedName>
        <fullName evidence="2">Uncharacterized protein</fullName>
    </submittedName>
</protein>
<evidence type="ECO:0000313" key="3">
    <source>
        <dbReference type="Proteomes" id="UP001165065"/>
    </source>
</evidence>
<organism evidence="2 3">
    <name type="scientific">Triparma columacea</name>
    <dbReference type="NCBI Taxonomy" id="722753"/>
    <lineage>
        <taxon>Eukaryota</taxon>
        <taxon>Sar</taxon>
        <taxon>Stramenopiles</taxon>
        <taxon>Ochrophyta</taxon>
        <taxon>Bolidophyceae</taxon>
        <taxon>Parmales</taxon>
        <taxon>Triparmaceae</taxon>
        <taxon>Triparma</taxon>
    </lineage>
</organism>
<feature type="coiled-coil region" evidence="1">
    <location>
        <begin position="159"/>
        <end position="213"/>
    </location>
</feature>
<sequence>MGYKVKVNVTYNSHTKSFRIPVGEGDKTWKWLALVSAQRFTLQAPHGILRSREKRLITGTNVQLIPNDLYTTSERIDKDGNVVKDKDGKPVREVANKFYHPEHLVRDSGGSCLDGGHEVHVELTDKVAVNGVGKPQLARWAFVAFNVSEEKAEARSKMIHEAANEIEEHRLMMEQMAKEKELRDAAMKIFEMKQVMKAQLQDEERNQELMMEEWGYMSNGMALERVVPNMQEQVKIRTFLIENYEPFTEVFKHVAAVGADAGGTATISFMEFSSFLKESKIIEGSNMNEEIQRIFIESHVHGEDTQGNVTLQSEMHQHEFFIAIISVSVYLKIKLKKGGRSSIARARGVRGKQVTHSDALKQIFNERVVPYIQRHLFGPAIKSALGTDEVLLLYQQHHEELEFIYNMYRDRFESNVKRKRGMVEEEFENVIKDSRDKDGSKLLTDKSERKAVHELTSKEVRQAFGQAQHDAVADQDEMKAVEEGGRNKHMEYMTYSEFLEAIARIGAAKWEGDVEGQTAESKRLKPMGLFVKIKMAIEAICSVLELDKNKR</sequence>
<comment type="caution">
    <text evidence="2">The sequence shown here is derived from an EMBL/GenBank/DDBJ whole genome shotgun (WGS) entry which is preliminary data.</text>
</comment>
<gene>
    <name evidence="2" type="ORF">TrCOL_g10592</name>
</gene>
<keyword evidence="3" id="KW-1185">Reference proteome</keyword>
<dbReference type="EMBL" id="BRYA01000141">
    <property type="protein sequence ID" value="GMI41037.1"/>
    <property type="molecule type" value="Genomic_DNA"/>
</dbReference>
<evidence type="ECO:0000256" key="1">
    <source>
        <dbReference type="SAM" id="Coils"/>
    </source>
</evidence>